<dbReference type="PANTHER" id="PTHR34969">
    <property type="entry name" value="OS01G0621700 PROTEIN"/>
    <property type="match status" value="1"/>
</dbReference>
<gene>
    <name evidence="3" type="ORF">K7X08_025023</name>
</gene>
<reference evidence="4" key="1">
    <citation type="journal article" date="2023" name="Proc. Natl. Acad. Sci. U.S.A.">
        <title>Genomic and structural basis for evolution of tropane alkaloid biosynthesis.</title>
        <authorList>
            <person name="Wanga Y.-J."/>
            <person name="Taina T."/>
            <person name="Yua J.-Y."/>
            <person name="Lia J."/>
            <person name="Xua B."/>
            <person name="Chenc J."/>
            <person name="D'Auriad J.C."/>
            <person name="Huanga J.-P."/>
            <person name="Huanga S.-X."/>
        </authorList>
    </citation>
    <scope>NUCLEOTIDE SEQUENCE [LARGE SCALE GENOMIC DNA]</scope>
    <source>
        <strain evidence="4">cv. KIB-2019</strain>
    </source>
</reference>
<name>A0A9Q1RFL1_9SOLA</name>
<accession>A0A9Q1RFL1</accession>
<dbReference type="EMBL" id="JAJAGQ010000009">
    <property type="protein sequence ID" value="KAJ8554345.1"/>
    <property type="molecule type" value="Genomic_DNA"/>
</dbReference>
<dbReference type="GO" id="GO:0003774">
    <property type="term" value="F:cytoskeletal motor activity"/>
    <property type="evidence" value="ECO:0007669"/>
    <property type="project" value="InterPro"/>
</dbReference>
<dbReference type="PANTHER" id="PTHR34969:SF1">
    <property type="entry name" value="TH1 DOMAIN-CONTAINING PROTEIN"/>
    <property type="match status" value="1"/>
</dbReference>
<dbReference type="Proteomes" id="UP001152561">
    <property type="component" value="Unassembled WGS sequence"/>
</dbReference>
<organism evidence="3 4">
    <name type="scientific">Anisodus acutangulus</name>
    <dbReference type="NCBI Taxonomy" id="402998"/>
    <lineage>
        <taxon>Eukaryota</taxon>
        <taxon>Viridiplantae</taxon>
        <taxon>Streptophyta</taxon>
        <taxon>Embryophyta</taxon>
        <taxon>Tracheophyta</taxon>
        <taxon>Spermatophyta</taxon>
        <taxon>Magnoliopsida</taxon>
        <taxon>eudicotyledons</taxon>
        <taxon>Gunneridae</taxon>
        <taxon>Pentapetalae</taxon>
        <taxon>asterids</taxon>
        <taxon>lamiids</taxon>
        <taxon>Solanales</taxon>
        <taxon>Solanaceae</taxon>
        <taxon>Solanoideae</taxon>
        <taxon>Hyoscyameae</taxon>
        <taxon>Anisodus</taxon>
    </lineage>
</organism>
<evidence type="ECO:0000256" key="1">
    <source>
        <dbReference type="SAM" id="MobiDB-lite"/>
    </source>
</evidence>
<proteinExistence type="predicted"/>
<comment type="caution">
    <text evidence="3">The sequence shown here is derived from an EMBL/GenBank/DDBJ whole genome shotgun (WGS) entry which is preliminary data.</text>
</comment>
<dbReference type="PROSITE" id="PS51757">
    <property type="entry name" value="TH1"/>
    <property type="match status" value="1"/>
</dbReference>
<keyword evidence="4" id="KW-1185">Reference proteome</keyword>
<dbReference type="OrthoDB" id="6108017at2759"/>
<feature type="compositionally biased region" description="Basic and acidic residues" evidence="1">
    <location>
        <begin position="12"/>
        <end position="25"/>
    </location>
</feature>
<protein>
    <recommendedName>
        <fullName evidence="2">TH1 domain-containing protein</fullName>
    </recommendedName>
</protein>
<dbReference type="InterPro" id="IPR010926">
    <property type="entry name" value="Myosin_TH1"/>
</dbReference>
<evidence type="ECO:0000313" key="4">
    <source>
        <dbReference type="Proteomes" id="UP001152561"/>
    </source>
</evidence>
<feature type="domain" description="TH1" evidence="2">
    <location>
        <begin position="22"/>
        <end position="179"/>
    </location>
</feature>
<dbReference type="GO" id="GO:0016459">
    <property type="term" value="C:myosin complex"/>
    <property type="evidence" value="ECO:0007669"/>
    <property type="project" value="InterPro"/>
</dbReference>
<dbReference type="AlphaFoldDB" id="A0A9Q1RFL1"/>
<evidence type="ECO:0000259" key="2">
    <source>
        <dbReference type="PROSITE" id="PS51757"/>
    </source>
</evidence>
<feature type="region of interest" description="Disordered" evidence="1">
    <location>
        <begin position="1"/>
        <end position="32"/>
    </location>
</feature>
<sequence length="179" mass="20250">MEASKGGGADLCKTDEEKEKLEQKRMTNNSQRGRGGWNFEVEAFRKQFPRAFYGSQSDKKVLFADTVLKFTSTGKMKRRILFVTDFAFYIVDPESGALKRRIALASVEKLCLSELSDNLFAIIIPTEYDLLMAITQKTEIVTILVDATKSSSTMQLLNSLKKFNLSKLKRLSKQESSDL</sequence>
<dbReference type="Pfam" id="PF06017">
    <property type="entry name" value="Myosin_TH1"/>
    <property type="match status" value="1"/>
</dbReference>
<evidence type="ECO:0000313" key="3">
    <source>
        <dbReference type="EMBL" id="KAJ8554345.1"/>
    </source>
</evidence>